<organism evidence="1 2">
    <name type="scientific">Oculimacula yallundae</name>
    <dbReference type="NCBI Taxonomy" id="86028"/>
    <lineage>
        <taxon>Eukaryota</taxon>
        <taxon>Fungi</taxon>
        <taxon>Dikarya</taxon>
        <taxon>Ascomycota</taxon>
        <taxon>Pezizomycotina</taxon>
        <taxon>Leotiomycetes</taxon>
        <taxon>Helotiales</taxon>
        <taxon>Ploettnerulaceae</taxon>
        <taxon>Oculimacula</taxon>
    </lineage>
</organism>
<gene>
    <name evidence="1" type="ORF">VTL71DRAFT_13673</name>
</gene>
<protein>
    <submittedName>
        <fullName evidence="1">Uncharacterized protein</fullName>
    </submittedName>
</protein>
<keyword evidence="2" id="KW-1185">Reference proteome</keyword>
<dbReference type="Proteomes" id="UP001595075">
    <property type="component" value="Unassembled WGS sequence"/>
</dbReference>
<sequence>MCQKGCGVWHSGFPQLHKIWMEDVMHPFHRIILMLQSRESDQQRRPAVYFSFFFFLHRGTSRDRASATTTGQQAKDSPPELYCTTYLFVWTTVLLLMPLLRHSMITASADSSSRVSSHPLLLKRERATPFKDFLTSWDSTYCTSSTLLTRHTAPGDPIARAGTTAASALLISQFMPT</sequence>
<comment type="caution">
    <text evidence="1">The sequence shown here is derived from an EMBL/GenBank/DDBJ whole genome shotgun (WGS) entry which is preliminary data.</text>
</comment>
<accession>A0ABR4CLN4</accession>
<proteinExistence type="predicted"/>
<reference evidence="1 2" key="1">
    <citation type="journal article" date="2024" name="Commun. Biol.">
        <title>Comparative genomic analysis of thermophilic fungi reveals convergent evolutionary adaptations and gene losses.</title>
        <authorList>
            <person name="Steindorff A.S."/>
            <person name="Aguilar-Pontes M.V."/>
            <person name="Robinson A.J."/>
            <person name="Andreopoulos B."/>
            <person name="LaButti K."/>
            <person name="Kuo A."/>
            <person name="Mondo S."/>
            <person name="Riley R."/>
            <person name="Otillar R."/>
            <person name="Haridas S."/>
            <person name="Lipzen A."/>
            <person name="Grimwood J."/>
            <person name="Schmutz J."/>
            <person name="Clum A."/>
            <person name="Reid I.D."/>
            <person name="Moisan M.C."/>
            <person name="Butler G."/>
            <person name="Nguyen T.T.M."/>
            <person name="Dewar K."/>
            <person name="Conant G."/>
            <person name="Drula E."/>
            <person name="Henrissat B."/>
            <person name="Hansel C."/>
            <person name="Singer S."/>
            <person name="Hutchinson M.I."/>
            <person name="de Vries R.P."/>
            <person name="Natvig D.O."/>
            <person name="Powell A.J."/>
            <person name="Tsang A."/>
            <person name="Grigoriev I.V."/>
        </authorList>
    </citation>
    <scope>NUCLEOTIDE SEQUENCE [LARGE SCALE GENOMIC DNA]</scope>
    <source>
        <strain evidence="1 2">CBS 494.80</strain>
    </source>
</reference>
<evidence type="ECO:0000313" key="2">
    <source>
        <dbReference type="Proteomes" id="UP001595075"/>
    </source>
</evidence>
<evidence type="ECO:0000313" key="1">
    <source>
        <dbReference type="EMBL" id="KAL2070647.1"/>
    </source>
</evidence>
<dbReference type="EMBL" id="JAZHXI010000006">
    <property type="protein sequence ID" value="KAL2070647.1"/>
    <property type="molecule type" value="Genomic_DNA"/>
</dbReference>
<name>A0ABR4CLN4_9HELO</name>